<dbReference type="EMBL" id="JACQAY010000225">
    <property type="protein sequence ID" value="MBI3539987.1"/>
    <property type="molecule type" value="Genomic_DNA"/>
</dbReference>
<organism evidence="1 2">
    <name type="scientific">Eiseniibacteriota bacterium</name>
    <dbReference type="NCBI Taxonomy" id="2212470"/>
    <lineage>
        <taxon>Bacteria</taxon>
        <taxon>Candidatus Eiseniibacteriota</taxon>
    </lineage>
</organism>
<evidence type="ECO:0008006" key="3">
    <source>
        <dbReference type="Google" id="ProtNLM"/>
    </source>
</evidence>
<comment type="caution">
    <text evidence="1">The sequence shown here is derived from an EMBL/GenBank/DDBJ whole genome shotgun (WGS) entry which is preliminary data.</text>
</comment>
<sequence>MTASHTDRRDVDNIRRRVVNIEKTRRALRWVPEVTLEEGLKRTVEWQRARTTPAAARAGA</sequence>
<gene>
    <name evidence="1" type="ORF">HY076_06910</name>
</gene>
<dbReference type="Gene3D" id="3.90.25.10">
    <property type="entry name" value="UDP-galactose 4-epimerase, domain 1"/>
    <property type="match status" value="1"/>
</dbReference>
<accession>A0A9D6LAQ0</accession>
<reference evidence="1" key="1">
    <citation type="submission" date="2020-07" db="EMBL/GenBank/DDBJ databases">
        <title>Huge and variable diversity of episymbiotic CPR bacteria and DPANN archaea in groundwater ecosystems.</title>
        <authorList>
            <person name="He C.Y."/>
            <person name="Keren R."/>
            <person name="Whittaker M."/>
            <person name="Farag I.F."/>
            <person name="Doudna J."/>
            <person name="Cate J.H.D."/>
            <person name="Banfield J.F."/>
        </authorList>
    </citation>
    <scope>NUCLEOTIDE SEQUENCE</scope>
    <source>
        <strain evidence="1">NC_groundwater_928_Pr1_S-0.2um_72_17</strain>
    </source>
</reference>
<name>A0A9D6LAQ0_UNCEI</name>
<dbReference type="InterPro" id="IPR036291">
    <property type="entry name" value="NAD(P)-bd_dom_sf"/>
</dbReference>
<evidence type="ECO:0000313" key="2">
    <source>
        <dbReference type="Proteomes" id="UP000807850"/>
    </source>
</evidence>
<proteinExistence type="predicted"/>
<dbReference type="SUPFAM" id="SSF51735">
    <property type="entry name" value="NAD(P)-binding Rossmann-fold domains"/>
    <property type="match status" value="1"/>
</dbReference>
<dbReference type="Proteomes" id="UP000807850">
    <property type="component" value="Unassembled WGS sequence"/>
</dbReference>
<dbReference type="AlphaFoldDB" id="A0A9D6LAQ0"/>
<evidence type="ECO:0000313" key="1">
    <source>
        <dbReference type="EMBL" id="MBI3539987.1"/>
    </source>
</evidence>
<protein>
    <recommendedName>
        <fullName evidence="3">NAD(P)-binding domain-containing protein</fullName>
    </recommendedName>
</protein>